<gene>
    <name evidence="2" type="ORF">VQ02_10395</name>
</gene>
<reference evidence="2 3" key="1">
    <citation type="submission" date="2015-03" db="EMBL/GenBank/DDBJ databases">
        <title>Genome sequencing of Methylobacterium variabile DSM 16961.</title>
        <authorList>
            <person name="Chaudhry V."/>
            <person name="Patil P.B."/>
        </authorList>
    </citation>
    <scope>NUCLEOTIDE SEQUENCE [LARGE SCALE GENOMIC DNA]</scope>
    <source>
        <strain evidence="2 3">DSM 16961</strain>
    </source>
</reference>
<accession>A0A0J6VJ79</accession>
<keyword evidence="3" id="KW-1185">Reference proteome</keyword>
<name>A0A0J6VJ79_9HYPH</name>
<dbReference type="NCBIfam" id="TIGR02218">
    <property type="entry name" value="phg_TIGR02218"/>
    <property type="match status" value="1"/>
</dbReference>
<dbReference type="PATRIC" id="fig|298794.3.peg.6682"/>
<comment type="caution">
    <text evidence="2">The sequence shown here is derived from an EMBL/GenBank/DDBJ whole genome shotgun (WGS) entry which is preliminary data.</text>
</comment>
<protein>
    <submittedName>
        <fullName evidence="2">Beta tubulin, autoregulation binding site</fullName>
    </submittedName>
</protein>
<evidence type="ECO:0000313" key="2">
    <source>
        <dbReference type="EMBL" id="KMO39176.1"/>
    </source>
</evidence>
<sequence length="297" mass="30558">MKTLPPGLSASLASGATTLAWCWIVTRSDGLRLGFTDHDEELVIEDVPCAAETGATASALEQSVGLSVDGLEVMGALRDGRLAEAELARGLFDDAAVAVWRVDWTRVEDRVLVLSGRLGEVTRGRAGFSAEVRSLAAALNRPTGRLLQRSCDADLGDARCGVALSSAALTARAAVGAVLSAGAFRTGGLSGYAAGWFTGGRLTWLSGANAGLFCEVRGHARPGPLAPATLDLWQPLPEPIAPGDAFAVAAGCDKTVTTCGAKFDNAVNFRGFPHMPGNDYVTGYAQGGAGNDGGRLA</sequence>
<dbReference type="Pfam" id="PF09356">
    <property type="entry name" value="Phage_BR0599"/>
    <property type="match status" value="1"/>
</dbReference>
<dbReference type="InterPro" id="IPR011928">
    <property type="entry name" value="Phage_phiJL001_Gp84"/>
</dbReference>
<organism evidence="2 3">
    <name type="scientific">Methylobacterium variabile</name>
    <dbReference type="NCBI Taxonomy" id="298794"/>
    <lineage>
        <taxon>Bacteria</taxon>
        <taxon>Pseudomonadati</taxon>
        <taxon>Pseudomonadota</taxon>
        <taxon>Alphaproteobacteria</taxon>
        <taxon>Hyphomicrobiales</taxon>
        <taxon>Methylobacteriaceae</taxon>
        <taxon>Methylobacterium</taxon>
    </lineage>
</organism>
<evidence type="ECO:0000313" key="3">
    <source>
        <dbReference type="Proteomes" id="UP000035955"/>
    </source>
</evidence>
<dbReference type="Pfam" id="PF09931">
    <property type="entry name" value="Phage_phiJL001_Gp84_N"/>
    <property type="match status" value="1"/>
</dbReference>
<dbReference type="EMBL" id="LABY01000062">
    <property type="protein sequence ID" value="KMO39176.1"/>
    <property type="molecule type" value="Genomic_DNA"/>
</dbReference>
<proteinExistence type="predicted"/>
<dbReference type="InterPro" id="IPR018964">
    <property type="entry name" value="Phage_phiJL001_Gp84_C"/>
</dbReference>
<dbReference type="RefSeq" id="WP_048444111.1">
    <property type="nucleotide sequence ID" value="NZ_LABY01000062.1"/>
</dbReference>
<dbReference type="AlphaFoldDB" id="A0A0J6VJ79"/>
<dbReference type="Proteomes" id="UP000035955">
    <property type="component" value="Unassembled WGS sequence"/>
</dbReference>
<evidence type="ECO:0000259" key="1">
    <source>
        <dbReference type="Pfam" id="PF09356"/>
    </source>
</evidence>
<dbReference type="OrthoDB" id="1633386at2"/>
<feature type="domain" description="Bacteriophage phiJL001 Gp84 C-terminal" evidence="1">
    <location>
        <begin position="195"/>
        <end position="279"/>
    </location>
</feature>